<dbReference type="eggNOG" id="ENOG5032YKC">
    <property type="taxonomic scope" value="Bacteria"/>
</dbReference>
<dbReference type="RefSeq" id="WP_004178499.1">
    <property type="nucleotide sequence ID" value="NZ_CP021106.3"/>
</dbReference>
<sequence>MINNHLFAILKIDMGIPLTPELAADICLAADQLTTLMPVENMGRIESEQHGGLAFSIERIEDITDEIKSLHRAHWDETEVHRHELPFNPDYETFIRYERAGRYVLFTLRSEARLLGNCAMYLDKSAHTQMLIATEDTLYLLPEARKGRVAKCFVAYVENAMRLLGVSEINISVKTVNKAERFFRLLGYRHVENGLTKILERSKMCSSKPPKPDPLIGQAAMSNAELAREMAGVARDQLAWEKNCAARQDPLMEKIIGQQIASGDANANRAESQWRIYHDLFAPLEARMVEDASEFDSPSRKERMAGEAAADVSRGYRGALDSSQRALGRLGINPDSGRFQELIQDINLGLARDTAGAMNKARRDTELQGMAMREGAAKFGRNMPNTGLAADAAALNAANSATGNLATAAGLHNAGMNAAQDWFGGATSASTSAGNLGLGQYQGQLDAWRQANQNSALGAAGLGSLLGQLGSAAITKKL</sequence>
<name>A0A1W6SPX8_9PROT</name>
<feature type="domain" description="N-acetyltransferase" evidence="1">
    <location>
        <begin position="55"/>
        <end position="206"/>
    </location>
</feature>
<dbReference type="InterPro" id="IPR016181">
    <property type="entry name" value="Acyl_CoA_acyltransferase"/>
</dbReference>
<dbReference type="EMBL" id="CP021106">
    <property type="protein sequence ID" value="ARO87849.1"/>
    <property type="molecule type" value="Genomic_DNA"/>
</dbReference>
<protein>
    <recommendedName>
        <fullName evidence="1">N-acetyltransferase domain-containing protein</fullName>
    </recommendedName>
</protein>
<evidence type="ECO:0000313" key="2">
    <source>
        <dbReference type="EMBL" id="ARO87849.1"/>
    </source>
</evidence>
<dbReference type="Proteomes" id="UP000012179">
    <property type="component" value="Chromosome"/>
</dbReference>
<dbReference type="AlphaFoldDB" id="A0A1W6SPX8"/>
<dbReference type="KEGG" id="nlc:EBAPG3_008765"/>
<accession>A0A1W6SPX8</accession>
<dbReference type="InterPro" id="IPR000182">
    <property type="entry name" value="GNAT_dom"/>
</dbReference>
<evidence type="ECO:0000259" key="1">
    <source>
        <dbReference type="PROSITE" id="PS51186"/>
    </source>
</evidence>
<reference evidence="2 3" key="1">
    <citation type="journal article" date="2015" name="Int. J. Syst. Evol. Microbiol.">
        <title>Nitrosospira lacus sp. nov., a psychrotolerant, ammonia-oxidizing bacterium from sandy lake sediment.</title>
        <authorList>
            <person name="Urakawa H."/>
            <person name="Garcia J.C."/>
            <person name="Nielsen J.L."/>
            <person name="Le V.Q."/>
            <person name="Kozlowski J.A."/>
            <person name="Stein L.Y."/>
            <person name="Lim C.K."/>
            <person name="Pommerening-Roser A."/>
            <person name="Martens-Habbena W."/>
            <person name="Stahl D.A."/>
            <person name="Klotz M.G."/>
        </authorList>
    </citation>
    <scope>NUCLEOTIDE SEQUENCE [LARGE SCALE GENOMIC DNA]</scope>
    <source>
        <strain evidence="2 3">APG3</strain>
    </source>
</reference>
<proteinExistence type="predicted"/>
<evidence type="ECO:0000313" key="3">
    <source>
        <dbReference type="Proteomes" id="UP000012179"/>
    </source>
</evidence>
<dbReference type="PROSITE" id="PS51186">
    <property type="entry name" value="GNAT"/>
    <property type="match status" value="1"/>
</dbReference>
<dbReference type="SUPFAM" id="SSF55729">
    <property type="entry name" value="Acyl-CoA N-acyltransferases (Nat)"/>
    <property type="match status" value="1"/>
</dbReference>
<dbReference type="GO" id="GO:0016747">
    <property type="term" value="F:acyltransferase activity, transferring groups other than amino-acyl groups"/>
    <property type="evidence" value="ECO:0007669"/>
    <property type="project" value="InterPro"/>
</dbReference>
<dbReference type="OrthoDB" id="8565925at2"/>
<organism evidence="2 3">
    <name type="scientific">Nitrosospira lacus</name>
    <dbReference type="NCBI Taxonomy" id="1288494"/>
    <lineage>
        <taxon>Bacteria</taxon>
        <taxon>Pseudomonadati</taxon>
        <taxon>Pseudomonadota</taxon>
        <taxon>Betaproteobacteria</taxon>
        <taxon>Nitrosomonadales</taxon>
        <taxon>Nitrosomonadaceae</taxon>
        <taxon>Nitrosospira</taxon>
    </lineage>
</organism>
<dbReference type="Gene3D" id="3.40.630.30">
    <property type="match status" value="1"/>
</dbReference>
<gene>
    <name evidence="2" type="ORF">EBAPG3_008765</name>
</gene>
<keyword evidence="3" id="KW-1185">Reference proteome</keyword>